<reference evidence="5" key="1">
    <citation type="submission" date="2020-10" db="EMBL/GenBank/DDBJ databases">
        <authorList>
            <person name="Gilroy R."/>
        </authorList>
    </citation>
    <scope>NUCLEOTIDE SEQUENCE</scope>
    <source>
        <strain evidence="5">11167</strain>
    </source>
</reference>
<dbReference type="InterPro" id="IPR017871">
    <property type="entry name" value="ABC_transporter-like_CS"/>
</dbReference>
<keyword evidence="3 5" id="KW-0067">ATP-binding</keyword>
<name>A0A9D9E9X7_9SPIR</name>
<dbReference type="PROSITE" id="PS00211">
    <property type="entry name" value="ABC_TRANSPORTER_1"/>
    <property type="match status" value="1"/>
</dbReference>
<sequence length="187" mass="20375">MRGVFTKHYGDLLLFEDLEVEVLNGAVNRIAGPSGRGKTTLMRLMSGLEENEAGSIGDFAGHSSAWVFQEDRLVDFMSALTNITLAVGRTVEKAVVVKALKELGLDDPAKAVGDYSGGMRRRVALCRALLSDGEVLYLDEPFTGLDSATRAQAASFIERHRRGRTLILVDHEDEAEPFLPVENAIAL</sequence>
<feature type="domain" description="ABC transporter" evidence="4">
    <location>
        <begin position="1"/>
        <end position="183"/>
    </location>
</feature>
<dbReference type="Proteomes" id="UP000823633">
    <property type="component" value="Unassembled WGS sequence"/>
</dbReference>
<dbReference type="PANTHER" id="PTHR42788:SF13">
    <property type="entry name" value="ALIPHATIC SULFONATES IMPORT ATP-BINDING PROTEIN SSUB"/>
    <property type="match status" value="1"/>
</dbReference>
<dbReference type="PROSITE" id="PS50893">
    <property type="entry name" value="ABC_TRANSPORTER_2"/>
    <property type="match status" value="1"/>
</dbReference>
<evidence type="ECO:0000313" key="5">
    <source>
        <dbReference type="EMBL" id="MBO8442580.1"/>
    </source>
</evidence>
<dbReference type="InterPro" id="IPR003439">
    <property type="entry name" value="ABC_transporter-like_ATP-bd"/>
</dbReference>
<dbReference type="InterPro" id="IPR027417">
    <property type="entry name" value="P-loop_NTPase"/>
</dbReference>
<dbReference type="GO" id="GO:0005524">
    <property type="term" value="F:ATP binding"/>
    <property type="evidence" value="ECO:0007669"/>
    <property type="project" value="UniProtKB-KW"/>
</dbReference>
<protein>
    <submittedName>
        <fullName evidence="5">ATP-binding cassette domain-containing protein</fullName>
    </submittedName>
</protein>
<dbReference type="PANTHER" id="PTHR42788">
    <property type="entry name" value="TAURINE IMPORT ATP-BINDING PROTEIN-RELATED"/>
    <property type="match status" value="1"/>
</dbReference>
<keyword evidence="1" id="KW-0813">Transport</keyword>
<dbReference type="AlphaFoldDB" id="A0A9D9E9X7"/>
<dbReference type="GO" id="GO:0016887">
    <property type="term" value="F:ATP hydrolysis activity"/>
    <property type="evidence" value="ECO:0007669"/>
    <property type="project" value="InterPro"/>
</dbReference>
<dbReference type="InterPro" id="IPR050166">
    <property type="entry name" value="ABC_transporter_ATP-bind"/>
</dbReference>
<reference evidence="5" key="2">
    <citation type="journal article" date="2021" name="PeerJ">
        <title>Extensive microbial diversity within the chicken gut microbiome revealed by metagenomics and culture.</title>
        <authorList>
            <person name="Gilroy R."/>
            <person name="Ravi A."/>
            <person name="Getino M."/>
            <person name="Pursley I."/>
            <person name="Horton D.L."/>
            <person name="Alikhan N.F."/>
            <person name="Baker D."/>
            <person name="Gharbi K."/>
            <person name="Hall N."/>
            <person name="Watson M."/>
            <person name="Adriaenssens E.M."/>
            <person name="Foster-Nyarko E."/>
            <person name="Jarju S."/>
            <person name="Secka A."/>
            <person name="Antonio M."/>
            <person name="Oren A."/>
            <person name="Chaudhuri R.R."/>
            <person name="La Ragione R."/>
            <person name="Hildebrand F."/>
            <person name="Pallen M.J."/>
        </authorList>
    </citation>
    <scope>NUCLEOTIDE SEQUENCE</scope>
    <source>
        <strain evidence="5">11167</strain>
    </source>
</reference>
<evidence type="ECO:0000256" key="3">
    <source>
        <dbReference type="ARBA" id="ARBA00022840"/>
    </source>
</evidence>
<gene>
    <name evidence="5" type="ORF">IAC42_02310</name>
</gene>
<organism evidence="5 6">
    <name type="scientific">Candidatus Aphodenecus pullistercoris</name>
    <dbReference type="NCBI Taxonomy" id="2840669"/>
    <lineage>
        <taxon>Bacteria</taxon>
        <taxon>Pseudomonadati</taxon>
        <taxon>Spirochaetota</taxon>
        <taxon>Spirochaetia</taxon>
        <taxon>Spirochaetales</taxon>
        <taxon>Candidatus Aphodenecus</taxon>
    </lineage>
</organism>
<keyword evidence="2" id="KW-0547">Nucleotide-binding</keyword>
<proteinExistence type="predicted"/>
<accession>A0A9D9E9X7</accession>
<comment type="caution">
    <text evidence="5">The sequence shown here is derived from an EMBL/GenBank/DDBJ whole genome shotgun (WGS) entry which is preliminary data.</text>
</comment>
<evidence type="ECO:0000256" key="1">
    <source>
        <dbReference type="ARBA" id="ARBA00022448"/>
    </source>
</evidence>
<evidence type="ECO:0000256" key="2">
    <source>
        <dbReference type="ARBA" id="ARBA00022741"/>
    </source>
</evidence>
<evidence type="ECO:0000259" key="4">
    <source>
        <dbReference type="PROSITE" id="PS50893"/>
    </source>
</evidence>
<dbReference type="Pfam" id="PF00005">
    <property type="entry name" value="ABC_tran"/>
    <property type="match status" value="1"/>
</dbReference>
<dbReference type="EMBL" id="JADIMU010000016">
    <property type="protein sequence ID" value="MBO8442580.1"/>
    <property type="molecule type" value="Genomic_DNA"/>
</dbReference>
<dbReference type="Gene3D" id="3.40.50.300">
    <property type="entry name" value="P-loop containing nucleotide triphosphate hydrolases"/>
    <property type="match status" value="1"/>
</dbReference>
<evidence type="ECO:0000313" key="6">
    <source>
        <dbReference type="Proteomes" id="UP000823633"/>
    </source>
</evidence>
<dbReference type="SUPFAM" id="SSF52540">
    <property type="entry name" value="P-loop containing nucleoside triphosphate hydrolases"/>
    <property type="match status" value="1"/>
</dbReference>